<protein>
    <submittedName>
        <fullName evidence="2">Uncharacterized protein</fullName>
    </submittedName>
</protein>
<proteinExistence type="predicted"/>
<evidence type="ECO:0000313" key="2">
    <source>
        <dbReference type="EMBL" id="KZT01947.1"/>
    </source>
</evidence>
<feature type="region of interest" description="Disordered" evidence="1">
    <location>
        <begin position="264"/>
        <end position="385"/>
    </location>
</feature>
<evidence type="ECO:0000313" key="3">
    <source>
        <dbReference type="Proteomes" id="UP000076871"/>
    </source>
</evidence>
<gene>
    <name evidence="2" type="ORF">LAESUDRAFT_763224</name>
</gene>
<reference evidence="2 3" key="1">
    <citation type="journal article" date="2016" name="Mol. Biol. Evol.">
        <title>Comparative Genomics of Early-Diverging Mushroom-Forming Fungi Provides Insights into the Origins of Lignocellulose Decay Capabilities.</title>
        <authorList>
            <person name="Nagy L.G."/>
            <person name="Riley R."/>
            <person name="Tritt A."/>
            <person name="Adam C."/>
            <person name="Daum C."/>
            <person name="Floudas D."/>
            <person name="Sun H."/>
            <person name="Yadav J.S."/>
            <person name="Pangilinan J."/>
            <person name="Larsson K.H."/>
            <person name="Matsuura K."/>
            <person name="Barry K."/>
            <person name="Labutti K."/>
            <person name="Kuo R."/>
            <person name="Ohm R.A."/>
            <person name="Bhattacharya S.S."/>
            <person name="Shirouzu T."/>
            <person name="Yoshinaga Y."/>
            <person name="Martin F.M."/>
            <person name="Grigoriev I.V."/>
            <person name="Hibbett D.S."/>
        </authorList>
    </citation>
    <scope>NUCLEOTIDE SEQUENCE [LARGE SCALE GENOMIC DNA]</scope>
    <source>
        <strain evidence="2 3">93-53</strain>
    </source>
</reference>
<dbReference type="RefSeq" id="XP_040759687.1">
    <property type="nucleotide sequence ID" value="XM_040913228.1"/>
</dbReference>
<dbReference type="EMBL" id="KV427657">
    <property type="protein sequence ID" value="KZT01947.1"/>
    <property type="molecule type" value="Genomic_DNA"/>
</dbReference>
<dbReference type="InParanoid" id="A0A165BZV1"/>
<accession>A0A165BZV1</accession>
<dbReference type="AlphaFoldDB" id="A0A165BZV1"/>
<evidence type="ECO:0000256" key="1">
    <source>
        <dbReference type="SAM" id="MobiDB-lite"/>
    </source>
</evidence>
<sequence length="385" mass="42564">MSQTLPSTANVSPRPDVHRVIHEASINHSVSPAGTGGQKHRSALVADGQHTWSFTNPDPSLRRPSPTTLPSDQTAGPSTPMFGAPPLSYDPAHAIEPQDTVDYQQFIQTHFPTGGQMDYQLQTGHIGNALYPQQLQEMQEMLQPQPQNHFNFVQSQFVSQNQGAYDQSFAPGPTRERLQRRLPRTTRQQPVTKAPVPTQFVDTPHSQLSQHVQASTVMDASFQQQSFTFTHDTPPETYLYANDSRIMSHETLPRQQYRFSEYQHPDQQIAATGPPYAPSELNSYSSSPVSIAEDNPQNSQFVSPQQAQTPMAVSIAPNAQASPGQSTGRKAQDKAGKGREKATNQKKRGRTEMRESDSPSDEDEFANIIVPPVTGNELPNRLCVS</sequence>
<dbReference type="GeneID" id="63830256"/>
<organism evidence="2 3">
    <name type="scientific">Laetiporus sulphureus 93-53</name>
    <dbReference type="NCBI Taxonomy" id="1314785"/>
    <lineage>
        <taxon>Eukaryota</taxon>
        <taxon>Fungi</taxon>
        <taxon>Dikarya</taxon>
        <taxon>Basidiomycota</taxon>
        <taxon>Agaricomycotina</taxon>
        <taxon>Agaricomycetes</taxon>
        <taxon>Polyporales</taxon>
        <taxon>Laetiporus</taxon>
    </lineage>
</organism>
<feature type="compositionally biased region" description="Basic and acidic residues" evidence="1">
    <location>
        <begin position="330"/>
        <end position="343"/>
    </location>
</feature>
<name>A0A165BZV1_9APHY</name>
<feature type="compositionally biased region" description="Polar residues" evidence="1">
    <location>
        <begin position="280"/>
        <end position="329"/>
    </location>
</feature>
<feature type="region of interest" description="Disordered" evidence="1">
    <location>
        <begin position="49"/>
        <end position="81"/>
    </location>
</feature>
<dbReference type="Proteomes" id="UP000076871">
    <property type="component" value="Unassembled WGS sequence"/>
</dbReference>
<keyword evidence="3" id="KW-1185">Reference proteome</keyword>
<feature type="compositionally biased region" description="Polar residues" evidence="1">
    <location>
        <begin position="65"/>
        <end position="77"/>
    </location>
</feature>